<evidence type="ECO:0000256" key="3">
    <source>
        <dbReference type="ARBA" id="ARBA00023125"/>
    </source>
</evidence>
<dbReference type="CDD" id="cd00103">
    <property type="entry name" value="IRF"/>
    <property type="match status" value="1"/>
</dbReference>
<dbReference type="InterPro" id="IPR017855">
    <property type="entry name" value="SMAD-like_dom_sf"/>
</dbReference>
<dbReference type="PROSITE" id="PS51507">
    <property type="entry name" value="IRF_2"/>
    <property type="match status" value="1"/>
</dbReference>
<keyword evidence="3" id="KW-0238">DNA-binding</keyword>
<accession>A0ABD1IVJ8</accession>
<dbReference type="InterPro" id="IPR036388">
    <property type="entry name" value="WH-like_DNA-bd_sf"/>
</dbReference>
<dbReference type="PRINTS" id="PR00267">
    <property type="entry name" value="INTFRNREGFCT"/>
</dbReference>
<dbReference type="GO" id="GO:0000976">
    <property type="term" value="F:transcription cis-regulatory region binding"/>
    <property type="evidence" value="ECO:0007669"/>
    <property type="project" value="UniProtKB-ARBA"/>
</dbReference>
<keyword evidence="2" id="KW-0805">Transcription regulation</keyword>
<feature type="domain" description="IRF tryptophan pentad repeat" evidence="8">
    <location>
        <begin position="5"/>
        <end position="111"/>
    </location>
</feature>
<dbReference type="InterPro" id="IPR008984">
    <property type="entry name" value="SMAD_FHA_dom_sf"/>
</dbReference>
<dbReference type="AlphaFoldDB" id="A0ABD1IVJ8"/>
<evidence type="ECO:0000259" key="8">
    <source>
        <dbReference type="PROSITE" id="PS51507"/>
    </source>
</evidence>
<comment type="subcellular location">
    <subcellularLocation>
        <location evidence="1">Nucleus</location>
    </subcellularLocation>
</comment>
<organism evidence="9 10">
    <name type="scientific">Coilia grayii</name>
    <name type="common">Gray's grenadier anchovy</name>
    <dbReference type="NCBI Taxonomy" id="363190"/>
    <lineage>
        <taxon>Eukaryota</taxon>
        <taxon>Metazoa</taxon>
        <taxon>Chordata</taxon>
        <taxon>Craniata</taxon>
        <taxon>Vertebrata</taxon>
        <taxon>Euteleostomi</taxon>
        <taxon>Actinopterygii</taxon>
        <taxon>Neopterygii</taxon>
        <taxon>Teleostei</taxon>
        <taxon>Clupei</taxon>
        <taxon>Clupeiformes</taxon>
        <taxon>Clupeoidei</taxon>
        <taxon>Engraulidae</taxon>
        <taxon>Coilinae</taxon>
        <taxon>Coilia</taxon>
    </lineage>
</organism>
<keyword evidence="10" id="KW-1185">Reference proteome</keyword>
<keyword evidence="6" id="KW-0539">Nucleus</keyword>
<dbReference type="SMART" id="SM01243">
    <property type="entry name" value="IRF-3"/>
    <property type="match status" value="1"/>
</dbReference>
<proteinExistence type="predicted"/>
<dbReference type="PANTHER" id="PTHR11949">
    <property type="entry name" value="INTERFERON REGULATORY FACTOR"/>
    <property type="match status" value="1"/>
</dbReference>
<dbReference type="Gene3D" id="2.60.200.10">
    <property type="match status" value="1"/>
</dbReference>
<evidence type="ECO:0000256" key="7">
    <source>
        <dbReference type="SAM" id="MobiDB-lite"/>
    </source>
</evidence>
<dbReference type="GO" id="GO:0005634">
    <property type="term" value="C:nucleus"/>
    <property type="evidence" value="ECO:0007669"/>
    <property type="project" value="UniProtKB-SubCell"/>
</dbReference>
<dbReference type="Pfam" id="PF10401">
    <property type="entry name" value="IRF-3"/>
    <property type="match status" value="1"/>
</dbReference>
<dbReference type="Gene3D" id="1.10.10.10">
    <property type="entry name" value="Winged helix-like DNA-binding domain superfamily/Winged helix DNA-binding domain"/>
    <property type="match status" value="1"/>
</dbReference>
<keyword evidence="5" id="KW-0804">Transcription</keyword>
<evidence type="ECO:0000313" key="9">
    <source>
        <dbReference type="EMBL" id="KAL2077961.1"/>
    </source>
</evidence>
<name>A0ABD1IVJ8_9TELE</name>
<evidence type="ECO:0000256" key="1">
    <source>
        <dbReference type="ARBA" id="ARBA00004123"/>
    </source>
</evidence>
<dbReference type="SUPFAM" id="SSF49879">
    <property type="entry name" value="SMAD/FHA domain"/>
    <property type="match status" value="1"/>
</dbReference>
<sequence>MALPKPLLIPWLREQIDSGRYPGVKWTNEEQTEFSIPWKHALRQDSNSDDVLIFRAWAETSLGRQSDGSAPGDPSVWKRNFRSALRARGFSMVKDNKNDAANPHKVYRWPKEGSQSGASCEASPVTDSPVEMGPLSVYDHIYLAEEDLYQNENGPDILQQCMGDLNIYEQTADLPFGVEGGIPECIVAGAQIDAAMFGEGFPIQETLGALPQPQDFSQEVVQSAPSVEQAQVQDIQPGMHPTEPTPFKTFFRVVVHYRGKRVFQRLIPNETGFRLAYRAEDCVLSDPALETVLLPPPDSILDENQANLTREILQKLGGGLEVRTIDHTVHGSRHGDSKVFWSIDKHDHSRNPRELSKQQPEPIFSFRDYISALMSFIKDGSKCPPTSLFFCLGEKWPDPKLKPWDKKLIFVEVIFEALEELKTIALKGGASSLQSSVELQISLEQMMMDMS</sequence>
<protein>
    <recommendedName>
        <fullName evidence="8">IRF tryptophan pentad repeat domain-containing protein</fullName>
    </recommendedName>
</protein>
<dbReference type="InterPro" id="IPR036390">
    <property type="entry name" value="WH_DNA-bd_sf"/>
</dbReference>
<dbReference type="EMBL" id="JBHFQA010000023">
    <property type="protein sequence ID" value="KAL2077961.1"/>
    <property type="molecule type" value="Genomic_DNA"/>
</dbReference>
<evidence type="ECO:0000256" key="4">
    <source>
        <dbReference type="ARBA" id="ARBA00023159"/>
    </source>
</evidence>
<dbReference type="SUPFAM" id="SSF46785">
    <property type="entry name" value="Winged helix' DNA-binding domain"/>
    <property type="match status" value="1"/>
</dbReference>
<evidence type="ECO:0000256" key="2">
    <source>
        <dbReference type="ARBA" id="ARBA00023015"/>
    </source>
</evidence>
<dbReference type="SMART" id="SM00348">
    <property type="entry name" value="IRF"/>
    <property type="match status" value="1"/>
</dbReference>
<gene>
    <name evidence="9" type="ORF">ACEWY4_025646</name>
</gene>
<evidence type="ECO:0000313" key="10">
    <source>
        <dbReference type="Proteomes" id="UP001591681"/>
    </source>
</evidence>
<evidence type="ECO:0000256" key="5">
    <source>
        <dbReference type="ARBA" id="ARBA00023163"/>
    </source>
</evidence>
<dbReference type="InterPro" id="IPR001346">
    <property type="entry name" value="Interferon_reg_fact_DNA-bd_dom"/>
</dbReference>
<dbReference type="PANTHER" id="PTHR11949:SF1">
    <property type="entry name" value="INTERFERON REGULATORY FACTOR 3"/>
    <property type="match status" value="1"/>
</dbReference>
<dbReference type="Pfam" id="PF00605">
    <property type="entry name" value="IRF"/>
    <property type="match status" value="1"/>
</dbReference>
<comment type="caution">
    <text evidence="9">The sequence shown here is derived from an EMBL/GenBank/DDBJ whole genome shotgun (WGS) entry which is preliminary data.</text>
</comment>
<reference evidence="9 10" key="1">
    <citation type="submission" date="2024-09" db="EMBL/GenBank/DDBJ databases">
        <title>A chromosome-level genome assembly of Gray's grenadier anchovy, Coilia grayii.</title>
        <authorList>
            <person name="Fu Z."/>
        </authorList>
    </citation>
    <scope>NUCLEOTIDE SEQUENCE [LARGE SCALE GENOMIC DNA]</scope>
    <source>
        <strain evidence="9">G4</strain>
        <tissue evidence="9">Muscle</tissue>
    </source>
</reference>
<evidence type="ECO:0000256" key="6">
    <source>
        <dbReference type="ARBA" id="ARBA00023242"/>
    </source>
</evidence>
<dbReference type="GO" id="GO:0045944">
    <property type="term" value="P:positive regulation of transcription by RNA polymerase II"/>
    <property type="evidence" value="ECO:0007669"/>
    <property type="project" value="UniProtKB-ARBA"/>
</dbReference>
<keyword evidence="4" id="KW-0010">Activator</keyword>
<dbReference type="InterPro" id="IPR019817">
    <property type="entry name" value="Interferon_reg_fac_CS"/>
</dbReference>
<feature type="region of interest" description="Disordered" evidence="7">
    <location>
        <begin position="108"/>
        <end position="127"/>
    </location>
</feature>
<dbReference type="InterPro" id="IPR019471">
    <property type="entry name" value="Interferon_reg_factor-3"/>
</dbReference>
<dbReference type="PROSITE" id="PS00601">
    <property type="entry name" value="IRF_1"/>
    <property type="match status" value="1"/>
</dbReference>
<dbReference type="FunFam" id="1.10.10.10:FF:000041">
    <property type="entry name" value="Interferon regulatory factor 4"/>
    <property type="match status" value="1"/>
</dbReference>
<dbReference type="Proteomes" id="UP001591681">
    <property type="component" value="Unassembled WGS sequence"/>
</dbReference>
<dbReference type="GO" id="GO:0003700">
    <property type="term" value="F:DNA-binding transcription factor activity"/>
    <property type="evidence" value="ECO:0007669"/>
    <property type="project" value="UniProtKB-ARBA"/>
</dbReference>